<reference evidence="2" key="1">
    <citation type="journal article" date="2023" name="Mol. Phylogenet. Evol.">
        <title>Genome-scale phylogeny and comparative genomics of the fungal order Sordariales.</title>
        <authorList>
            <person name="Hensen N."/>
            <person name="Bonometti L."/>
            <person name="Westerberg I."/>
            <person name="Brannstrom I.O."/>
            <person name="Guillou S."/>
            <person name="Cros-Aarteil S."/>
            <person name="Calhoun S."/>
            <person name="Haridas S."/>
            <person name="Kuo A."/>
            <person name="Mondo S."/>
            <person name="Pangilinan J."/>
            <person name="Riley R."/>
            <person name="LaButti K."/>
            <person name="Andreopoulos B."/>
            <person name="Lipzen A."/>
            <person name="Chen C."/>
            <person name="Yan M."/>
            <person name="Daum C."/>
            <person name="Ng V."/>
            <person name="Clum A."/>
            <person name="Steindorff A."/>
            <person name="Ohm R.A."/>
            <person name="Martin F."/>
            <person name="Silar P."/>
            <person name="Natvig D.O."/>
            <person name="Lalanne C."/>
            <person name="Gautier V."/>
            <person name="Ament-Velasquez S.L."/>
            <person name="Kruys A."/>
            <person name="Hutchinson M.I."/>
            <person name="Powell A.J."/>
            <person name="Barry K."/>
            <person name="Miller A.N."/>
            <person name="Grigoriev I.V."/>
            <person name="Debuchy R."/>
            <person name="Gladieux P."/>
            <person name="Hiltunen Thoren M."/>
            <person name="Johannesson H."/>
        </authorList>
    </citation>
    <scope>NUCLEOTIDE SEQUENCE</scope>
    <source>
        <strain evidence="2">CBS 532.94</strain>
    </source>
</reference>
<sequence length="324" mass="35465">MNTTSSTTTSRKRPHSPPDTEPPASNETAIPPTITPIRALLLHFNTLISGQRAISHVIRKTLSTVLPAANIRQPLLDEHIVRAFASSPAIANIVRQLALRDLTADETARLAECYSRIYYEEGTPLVRLAAGAREFLENVAALRERQEDSGGAGKMAVAVLSNNTEMAEDLLRRLGVRQLVDAVLPSRVARGQAQSSMSDASASVWEQDVIPWFAEFCGSSNGGNAKTLLPEQAVVVSCAAYDLAIAKAIGCKTCWMRKIDPDTEIAVRAAAEFPCVVETLGELWTELFAERLTEGNEEQGGEKQDEGEHMEEMESDYEQETWIL</sequence>
<dbReference type="Gene3D" id="3.40.50.1000">
    <property type="entry name" value="HAD superfamily/HAD-like"/>
    <property type="match status" value="1"/>
</dbReference>
<feature type="compositionally biased region" description="Acidic residues" evidence="1">
    <location>
        <begin position="313"/>
        <end position="324"/>
    </location>
</feature>
<evidence type="ECO:0008006" key="4">
    <source>
        <dbReference type="Google" id="ProtNLM"/>
    </source>
</evidence>
<feature type="compositionally biased region" description="Basic and acidic residues" evidence="1">
    <location>
        <begin position="293"/>
        <end position="312"/>
    </location>
</feature>
<protein>
    <recommendedName>
        <fullName evidence="4">HAD-like protein</fullName>
    </recommendedName>
</protein>
<comment type="caution">
    <text evidence="2">The sequence shown here is derived from an EMBL/GenBank/DDBJ whole genome shotgun (WGS) entry which is preliminary data.</text>
</comment>
<name>A0AAN7C1B0_9PEZI</name>
<gene>
    <name evidence="2" type="ORF">C8A03DRAFT_38786</name>
</gene>
<dbReference type="AlphaFoldDB" id="A0AAN7C1B0"/>
<reference evidence="2" key="2">
    <citation type="submission" date="2023-05" db="EMBL/GenBank/DDBJ databases">
        <authorList>
            <consortium name="Lawrence Berkeley National Laboratory"/>
            <person name="Steindorff A."/>
            <person name="Hensen N."/>
            <person name="Bonometti L."/>
            <person name="Westerberg I."/>
            <person name="Brannstrom I.O."/>
            <person name="Guillou S."/>
            <person name="Cros-Aarteil S."/>
            <person name="Calhoun S."/>
            <person name="Haridas S."/>
            <person name="Kuo A."/>
            <person name="Mondo S."/>
            <person name="Pangilinan J."/>
            <person name="Riley R."/>
            <person name="Labutti K."/>
            <person name="Andreopoulos B."/>
            <person name="Lipzen A."/>
            <person name="Chen C."/>
            <person name="Yanf M."/>
            <person name="Daum C."/>
            <person name="Ng V."/>
            <person name="Clum A."/>
            <person name="Ohm R."/>
            <person name="Martin F."/>
            <person name="Silar P."/>
            <person name="Natvig D."/>
            <person name="Lalanne C."/>
            <person name="Gautier V."/>
            <person name="Ament-Velasquez S.L."/>
            <person name="Kruys A."/>
            <person name="Hutchinson M.I."/>
            <person name="Powell A.J."/>
            <person name="Barry K."/>
            <person name="Miller A.N."/>
            <person name="Grigoriev I.V."/>
            <person name="Debuchy R."/>
            <person name="Gladieux P."/>
            <person name="Thoren M.H."/>
            <person name="Johannesson H."/>
        </authorList>
    </citation>
    <scope>NUCLEOTIDE SEQUENCE</scope>
    <source>
        <strain evidence="2">CBS 532.94</strain>
    </source>
</reference>
<proteinExistence type="predicted"/>
<evidence type="ECO:0000313" key="3">
    <source>
        <dbReference type="Proteomes" id="UP001303760"/>
    </source>
</evidence>
<dbReference type="SUPFAM" id="SSF56784">
    <property type="entry name" value="HAD-like"/>
    <property type="match status" value="1"/>
</dbReference>
<dbReference type="InterPro" id="IPR036412">
    <property type="entry name" value="HAD-like_sf"/>
</dbReference>
<organism evidence="2 3">
    <name type="scientific">Achaetomium macrosporum</name>
    <dbReference type="NCBI Taxonomy" id="79813"/>
    <lineage>
        <taxon>Eukaryota</taxon>
        <taxon>Fungi</taxon>
        <taxon>Dikarya</taxon>
        <taxon>Ascomycota</taxon>
        <taxon>Pezizomycotina</taxon>
        <taxon>Sordariomycetes</taxon>
        <taxon>Sordariomycetidae</taxon>
        <taxon>Sordariales</taxon>
        <taxon>Chaetomiaceae</taxon>
        <taxon>Achaetomium</taxon>
    </lineage>
</organism>
<evidence type="ECO:0000256" key="1">
    <source>
        <dbReference type="SAM" id="MobiDB-lite"/>
    </source>
</evidence>
<evidence type="ECO:0000313" key="2">
    <source>
        <dbReference type="EMBL" id="KAK4233496.1"/>
    </source>
</evidence>
<accession>A0AAN7C1B0</accession>
<feature type="region of interest" description="Disordered" evidence="1">
    <location>
        <begin position="1"/>
        <end position="30"/>
    </location>
</feature>
<feature type="region of interest" description="Disordered" evidence="1">
    <location>
        <begin position="293"/>
        <end position="324"/>
    </location>
</feature>
<dbReference type="EMBL" id="MU860542">
    <property type="protein sequence ID" value="KAK4233496.1"/>
    <property type="molecule type" value="Genomic_DNA"/>
</dbReference>
<keyword evidence="3" id="KW-1185">Reference proteome</keyword>
<dbReference type="Proteomes" id="UP001303760">
    <property type="component" value="Unassembled WGS sequence"/>
</dbReference>
<dbReference type="InterPro" id="IPR023214">
    <property type="entry name" value="HAD_sf"/>
</dbReference>